<dbReference type="EMBL" id="LPEQ01000113">
    <property type="protein sequence ID" value="KVV40986.1"/>
    <property type="molecule type" value="Genomic_DNA"/>
</dbReference>
<dbReference type="Proteomes" id="UP000062317">
    <property type="component" value="Unassembled WGS sequence"/>
</dbReference>
<proteinExistence type="predicted"/>
<sequence length="212" mass="23354">MDDTSCGAKSRPPRYEIDAQATRDRAVNFLNAIGIDTRYEAGASGFTDGCRIDRGRLAVDPGCRISALLHESGHLATCPGIFRHLMDGNLYRGHREMLRIVGDANLHPDDPLYRAVIQCSDPEATAWAWSAGMELKLPPEEIIRDDEYDGDGESVRLALRVGAYYGVHGLAHAGFCAIRPRTGAVVWPRLNFWTQEAGLTVHSPHVRSVQTT</sequence>
<name>A0A125A9C8_9BURK</name>
<protein>
    <submittedName>
        <fullName evidence="1">Uncharacterized protein</fullName>
    </submittedName>
</protein>
<keyword evidence="2" id="KW-1185">Reference proteome</keyword>
<evidence type="ECO:0000313" key="1">
    <source>
        <dbReference type="EMBL" id="KVV40986.1"/>
    </source>
</evidence>
<accession>A0A125A9C8</accession>
<organism evidence="1 2">
    <name type="scientific">Burkholderia territorii</name>
    <dbReference type="NCBI Taxonomy" id="1503055"/>
    <lineage>
        <taxon>Bacteria</taxon>
        <taxon>Pseudomonadati</taxon>
        <taxon>Pseudomonadota</taxon>
        <taxon>Betaproteobacteria</taxon>
        <taxon>Burkholderiales</taxon>
        <taxon>Burkholderiaceae</taxon>
        <taxon>Burkholderia</taxon>
        <taxon>Burkholderia cepacia complex</taxon>
    </lineage>
</organism>
<gene>
    <name evidence="1" type="ORF">WT27_13810</name>
</gene>
<comment type="caution">
    <text evidence="1">The sequence shown here is derived from an EMBL/GenBank/DDBJ whole genome shotgun (WGS) entry which is preliminary data.</text>
</comment>
<dbReference type="AlphaFoldDB" id="A0A125A9C8"/>
<evidence type="ECO:0000313" key="2">
    <source>
        <dbReference type="Proteomes" id="UP000062317"/>
    </source>
</evidence>
<reference evidence="1 2" key="1">
    <citation type="submission" date="2015-11" db="EMBL/GenBank/DDBJ databases">
        <title>Expanding the genomic diversity of Burkholderia species for the development of highly accurate diagnostics.</title>
        <authorList>
            <person name="Sahl J."/>
            <person name="Keim P."/>
            <person name="Wagner D."/>
        </authorList>
    </citation>
    <scope>NUCLEOTIDE SEQUENCE [LARGE SCALE GENOMIC DNA]</scope>
    <source>
        <strain evidence="1 2">MSMB1301WGS</strain>
    </source>
</reference>